<dbReference type="Gene3D" id="3.40.50.2300">
    <property type="match status" value="1"/>
</dbReference>
<dbReference type="SUPFAM" id="SSF46689">
    <property type="entry name" value="Homeodomain-like"/>
    <property type="match status" value="2"/>
</dbReference>
<feature type="domain" description="Response regulatory" evidence="6">
    <location>
        <begin position="8"/>
        <end position="124"/>
    </location>
</feature>
<dbReference type="Pfam" id="PF00072">
    <property type="entry name" value="Response_reg"/>
    <property type="match status" value="1"/>
</dbReference>
<keyword evidence="1" id="KW-0805">Transcription regulation</keyword>
<dbReference type="InterPro" id="IPR020449">
    <property type="entry name" value="Tscrpt_reg_AraC-type_HTH"/>
</dbReference>
<keyword evidence="4" id="KW-0597">Phosphoprotein</keyword>
<dbReference type="Pfam" id="PF12833">
    <property type="entry name" value="HTH_18"/>
    <property type="match status" value="1"/>
</dbReference>
<name>A0ABR6S4U1_ANAVA</name>
<keyword evidence="8" id="KW-1185">Reference proteome</keyword>
<dbReference type="GeneID" id="58722462"/>
<sequence length="288" mass="32257">MTNESSKTILVIEDDSDSRNLFLAVLEARGFDGIAAENGASGIQQAQKYLPDLIICDIMMPDMDGYDVLNVLRQDPLTAIIPFIFLTGNDDKAGLRKGMELGADDYITKPSTIEEILKAIAIRLEKQAILRYWYATKSHQLTESLAVDSEAIFPSTPQLQEVFDYIEAHYHQGITLSNVAVAVGYSPAYLTSRVARETGDTVNGWIFKRRMAAARPLLRNTNKTIEQIATALGYQNACHFSRQFRQHHGLPPKAWRKQQQSLQSVRNLKPQLIDVCPQSEKCLLTGRS</sequence>
<dbReference type="SMART" id="SM00448">
    <property type="entry name" value="REC"/>
    <property type="match status" value="1"/>
</dbReference>
<dbReference type="InterPro" id="IPR001789">
    <property type="entry name" value="Sig_transdc_resp-reg_receiver"/>
</dbReference>
<reference evidence="7 8" key="1">
    <citation type="submission" date="2019-11" db="EMBL/GenBank/DDBJ databases">
        <title>Comparison of genomes from free-living endosymbiotic cyanobacteria isolated from Azolla.</title>
        <authorList>
            <person name="Thiel T."/>
            <person name="Pratte B."/>
        </authorList>
    </citation>
    <scope>NUCLEOTIDE SEQUENCE [LARGE SCALE GENOMIC DNA]</scope>
    <source>
        <strain evidence="7 8">N2B</strain>
    </source>
</reference>
<dbReference type="SUPFAM" id="SSF52172">
    <property type="entry name" value="CheY-like"/>
    <property type="match status" value="1"/>
</dbReference>
<feature type="modified residue" description="4-aspartylphosphate" evidence="4">
    <location>
        <position position="57"/>
    </location>
</feature>
<evidence type="ECO:0000256" key="4">
    <source>
        <dbReference type="PROSITE-ProRule" id="PRU00169"/>
    </source>
</evidence>
<proteinExistence type="predicted"/>
<evidence type="ECO:0000259" key="5">
    <source>
        <dbReference type="PROSITE" id="PS01124"/>
    </source>
</evidence>
<dbReference type="InterPro" id="IPR011006">
    <property type="entry name" value="CheY-like_superfamily"/>
</dbReference>
<gene>
    <name evidence="7" type="ORF">GNE12_05450</name>
</gene>
<dbReference type="InterPro" id="IPR018060">
    <property type="entry name" value="HTH_AraC"/>
</dbReference>
<dbReference type="PROSITE" id="PS01124">
    <property type="entry name" value="HTH_ARAC_FAMILY_2"/>
    <property type="match status" value="1"/>
</dbReference>
<protein>
    <submittedName>
        <fullName evidence="7">DNA-binding response regulator</fullName>
    </submittedName>
</protein>
<dbReference type="GO" id="GO:0003677">
    <property type="term" value="F:DNA binding"/>
    <property type="evidence" value="ECO:0007669"/>
    <property type="project" value="UniProtKB-KW"/>
</dbReference>
<evidence type="ECO:0000313" key="7">
    <source>
        <dbReference type="EMBL" id="MBC1301359.1"/>
    </source>
</evidence>
<evidence type="ECO:0000313" key="8">
    <source>
        <dbReference type="Proteomes" id="UP000570851"/>
    </source>
</evidence>
<dbReference type="SMART" id="SM00342">
    <property type="entry name" value="HTH_ARAC"/>
    <property type="match status" value="1"/>
</dbReference>
<dbReference type="PANTHER" id="PTHR43280:SF28">
    <property type="entry name" value="HTH-TYPE TRANSCRIPTIONAL ACTIVATOR RHAS"/>
    <property type="match status" value="1"/>
</dbReference>
<keyword evidence="3" id="KW-0804">Transcription</keyword>
<organism evidence="7 8">
    <name type="scientific">Trichormus variabilis N2B</name>
    <dbReference type="NCBI Taxonomy" id="2681315"/>
    <lineage>
        <taxon>Bacteria</taxon>
        <taxon>Bacillati</taxon>
        <taxon>Cyanobacteriota</taxon>
        <taxon>Cyanophyceae</taxon>
        <taxon>Nostocales</taxon>
        <taxon>Nostocaceae</taxon>
        <taxon>Trichormus</taxon>
    </lineage>
</organism>
<dbReference type="PANTHER" id="PTHR43280">
    <property type="entry name" value="ARAC-FAMILY TRANSCRIPTIONAL REGULATOR"/>
    <property type="match status" value="1"/>
</dbReference>
<evidence type="ECO:0000256" key="1">
    <source>
        <dbReference type="ARBA" id="ARBA00023015"/>
    </source>
</evidence>
<feature type="domain" description="HTH araC/xylS-type" evidence="5">
    <location>
        <begin position="160"/>
        <end position="258"/>
    </location>
</feature>
<comment type="caution">
    <text evidence="7">The sequence shown here is derived from an EMBL/GenBank/DDBJ whole genome shotgun (WGS) entry which is preliminary data.</text>
</comment>
<dbReference type="PRINTS" id="PR00032">
    <property type="entry name" value="HTHARAC"/>
</dbReference>
<dbReference type="PROSITE" id="PS00041">
    <property type="entry name" value="HTH_ARAC_FAMILY_1"/>
    <property type="match status" value="1"/>
</dbReference>
<keyword evidence="2 7" id="KW-0238">DNA-binding</keyword>
<dbReference type="InterPro" id="IPR018062">
    <property type="entry name" value="HTH_AraC-typ_CS"/>
</dbReference>
<dbReference type="EMBL" id="JACKZP010000012">
    <property type="protein sequence ID" value="MBC1301359.1"/>
    <property type="molecule type" value="Genomic_DNA"/>
</dbReference>
<dbReference type="PROSITE" id="PS50110">
    <property type="entry name" value="RESPONSE_REGULATORY"/>
    <property type="match status" value="1"/>
</dbReference>
<evidence type="ECO:0000256" key="3">
    <source>
        <dbReference type="ARBA" id="ARBA00023163"/>
    </source>
</evidence>
<dbReference type="Proteomes" id="UP000570851">
    <property type="component" value="Unassembled WGS sequence"/>
</dbReference>
<dbReference type="Gene3D" id="1.10.10.60">
    <property type="entry name" value="Homeodomain-like"/>
    <property type="match status" value="2"/>
</dbReference>
<evidence type="ECO:0000256" key="2">
    <source>
        <dbReference type="ARBA" id="ARBA00023125"/>
    </source>
</evidence>
<accession>A0ABR6S4U1</accession>
<dbReference type="RefSeq" id="WP_011321546.1">
    <property type="nucleotide sequence ID" value="NZ_JACKZP010000012.1"/>
</dbReference>
<evidence type="ECO:0000259" key="6">
    <source>
        <dbReference type="PROSITE" id="PS50110"/>
    </source>
</evidence>
<dbReference type="InterPro" id="IPR009057">
    <property type="entry name" value="Homeodomain-like_sf"/>
</dbReference>